<organism evidence="5 6">
    <name type="scientific">Caldicoprobacter faecalis</name>
    <dbReference type="NCBI Taxonomy" id="937334"/>
    <lineage>
        <taxon>Bacteria</taxon>
        <taxon>Bacillati</taxon>
        <taxon>Bacillota</taxon>
        <taxon>Clostridia</taxon>
        <taxon>Caldicoprobacterales</taxon>
        <taxon>Caldicoprobacteraceae</taxon>
        <taxon>Caldicoprobacter</taxon>
    </lineage>
</organism>
<dbReference type="Gene3D" id="2.20.230.10">
    <property type="entry name" value="Resuscitation-promoting factor rpfb"/>
    <property type="match status" value="1"/>
</dbReference>
<reference evidence="5 6" key="1">
    <citation type="submission" date="2016-10" db="EMBL/GenBank/DDBJ databases">
        <authorList>
            <person name="de Groot N.N."/>
        </authorList>
    </citation>
    <scope>NUCLEOTIDE SEQUENCE [LARGE SCALE GENOMIC DNA]</scope>
    <source>
        <strain evidence="5 6">DSM 20678</strain>
    </source>
</reference>
<evidence type="ECO:0000256" key="2">
    <source>
        <dbReference type="SAM" id="MobiDB-lite"/>
    </source>
</evidence>
<dbReference type="EMBL" id="FOXR01000022">
    <property type="protein sequence ID" value="SFQ27248.1"/>
    <property type="molecule type" value="Genomic_DNA"/>
</dbReference>
<dbReference type="OrthoDB" id="9797191at2"/>
<evidence type="ECO:0000256" key="3">
    <source>
        <dbReference type="SAM" id="Phobius"/>
    </source>
</evidence>
<keyword evidence="6" id="KW-1185">Reference proteome</keyword>
<dbReference type="InterPro" id="IPR022029">
    <property type="entry name" value="YoaR-like_PG-bd"/>
</dbReference>
<proteinExistence type="predicted"/>
<dbReference type="RefSeq" id="WP_025747755.1">
    <property type="nucleotide sequence ID" value="NZ_FOXR01000022.1"/>
</dbReference>
<feature type="region of interest" description="Disordered" evidence="2">
    <location>
        <begin position="463"/>
        <end position="526"/>
    </location>
</feature>
<accession>A0A1I5X5M7</accession>
<name>A0A1I5X5M7_9FIRM</name>
<feature type="domain" description="G5" evidence="4">
    <location>
        <begin position="393"/>
        <end position="472"/>
    </location>
</feature>
<dbReference type="InterPro" id="IPR052913">
    <property type="entry name" value="Glycopeptide_resist_protein"/>
</dbReference>
<evidence type="ECO:0000259" key="4">
    <source>
        <dbReference type="PROSITE" id="PS51109"/>
    </source>
</evidence>
<dbReference type="PANTHER" id="PTHR35788">
    <property type="entry name" value="EXPORTED PROTEIN-RELATED"/>
    <property type="match status" value="1"/>
</dbReference>
<dbReference type="InterPro" id="IPR011098">
    <property type="entry name" value="G5_dom"/>
</dbReference>
<keyword evidence="3" id="KW-1133">Transmembrane helix</keyword>
<dbReference type="PANTHER" id="PTHR35788:SF1">
    <property type="entry name" value="EXPORTED PROTEIN"/>
    <property type="match status" value="1"/>
</dbReference>
<dbReference type="AlphaFoldDB" id="A0A1I5X5M7"/>
<evidence type="ECO:0000256" key="1">
    <source>
        <dbReference type="ARBA" id="ARBA00022729"/>
    </source>
</evidence>
<dbReference type="PROSITE" id="PS51109">
    <property type="entry name" value="G5"/>
    <property type="match status" value="1"/>
</dbReference>
<keyword evidence="3" id="KW-0812">Transmembrane</keyword>
<dbReference type="STRING" id="937334.SAMN05444406_12218"/>
<feature type="compositionally biased region" description="Polar residues" evidence="2">
    <location>
        <begin position="494"/>
        <end position="509"/>
    </location>
</feature>
<dbReference type="InterPro" id="IPR007391">
    <property type="entry name" value="Vancomycin_resist_VanW"/>
</dbReference>
<feature type="transmembrane region" description="Helical" evidence="3">
    <location>
        <begin position="28"/>
        <end position="49"/>
    </location>
</feature>
<sequence length="526" mass="59308">MQSTTQSKREAVRRKAVQRKKKDAMYKAVLMMIFTVIFLAVLGVSAYAYHILSSDRFYPGVTVDGVSLQGLTFEEGLKAIRDLRQPELDAMKLILRHGEHQWEYSYRDIGASFNIEDVVKEAYQVGRRGNIFERLMEIYEVGKKGRHFTTALTYDVSLLKDELEAIAQQINIQPVDAQIEFHPDSKQKFTFTKEVIGKGMLIEQAMADIKAKVDARDFTPYEIPVQTLYPKYTLEEVKTWTSRIAVYSTKLSGTPERIHNITLSSKSFDGLRLDPGEVFSFNEATGPRDKAHGYLDAPVIKEGKKLVDEPGGGNCQTSTTLYGAAVRADLEIVERWHHSWPSAYTEVGQDATVNYPNLDLKIRNNKDTPVFFNRYISGGRLYVEVYGKAPTDYDRIELVSVILERTEKPPEKVVQDNSLKPGEEIIEYESRPGIKVQTYRVYYKDGKEIKRVKEAYSNYPRIVGKKRVGPPKPPEQEAPEAEPPVEAQKPNGQPAGSGSTPSTQNGTEVSSDEMVDEQQGQGSQGN</sequence>
<dbReference type="Pfam" id="PF04294">
    <property type="entry name" value="VanW"/>
    <property type="match status" value="1"/>
</dbReference>
<dbReference type="Pfam" id="PF12229">
    <property type="entry name" value="PG_binding_4"/>
    <property type="match status" value="1"/>
</dbReference>
<keyword evidence="3" id="KW-0472">Membrane</keyword>
<gene>
    <name evidence="5" type="ORF">SAMN05444406_12218</name>
</gene>
<keyword evidence="1" id="KW-0732">Signal</keyword>
<evidence type="ECO:0000313" key="6">
    <source>
        <dbReference type="Proteomes" id="UP000198577"/>
    </source>
</evidence>
<dbReference type="Proteomes" id="UP000198577">
    <property type="component" value="Unassembled WGS sequence"/>
</dbReference>
<dbReference type="Pfam" id="PF07501">
    <property type="entry name" value="G5"/>
    <property type="match status" value="1"/>
</dbReference>
<evidence type="ECO:0000313" key="5">
    <source>
        <dbReference type="EMBL" id="SFQ27248.1"/>
    </source>
</evidence>
<protein>
    <submittedName>
        <fullName evidence="5">Vancomycin resistance protein YoaR, contains peptidoglycan-binding and VanW domains</fullName>
    </submittedName>
</protein>
<dbReference type="SMART" id="SM01208">
    <property type="entry name" value="G5"/>
    <property type="match status" value="1"/>
</dbReference>